<reference evidence="1" key="1">
    <citation type="journal article" date="2015" name="Nature">
        <title>Complex archaea that bridge the gap between prokaryotes and eukaryotes.</title>
        <authorList>
            <person name="Spang A."/>
            <person name="Saw J.H."/>
            <person name="Jorgensen S.L."/>
            <person name="Zaremba-Niedzwiedzka K."/>
            <person name="Martijn J."/>
            <person name="Lind A.E."/>
            <person name="van Eijk R."/>
            <person name="Schleper C."/>
            <person name="Guy L."/>
            <person name="Ettema T.J."/>
        </authorList>
    </citation>
    <scope>NUCLEOTIDE SEQUENCE</scope>
</reference>
<comment type="caution">
    <text evidence="1">The sequence shown here is derived from an EMBL/GenBank/DDBJ whole genome shotgun (WGS) entry which is preliminary data.</text>
</comment>
<gene>
    <name evidence="1" type="ORF">LCGC14_0594250</name>
</gene>
<organism evidence="1">
    <name type="scientific">marine sediment metagenome</name>
    <dbReference type="NCBI Taxonomy" id="412755"/>
    <lineage>
        <taxon>unclassified sequences</taxon>
        <taxon>metagenomes</taxon>
        <taxon>ecological metagenomes</taxon>
    </lineage>
</organism>
<accession>A0A0F9UKY6</accession>
<protein>
    <submittedName>
        <fullName evidence="1">Uncharacterized protein</fullName>
    </submittedName>
</protein>
<proteinExistence type="predicted"/>
<evidence type="ECO:0000313" key="1">
    <source>
        <dbReference type="EMBL" id="KKN54243.1"/>
    </source>
</evidence>
<sequence>MAILTSYDDPDNGVAGYITHGAIDGASTSVVAQGFKISGTNDLETVQVRLYKFDGAPGTLTCEIRNVDGGGPGETVYATATYNGNLITATTPPGELVTFTFAAPYYTLIGGTQYCWVVWAESGDSENTVKTVRIGSSQYADGIAYNDAQGGASWNQRTAEEFMFTVGGTASTVSPPTTDRSFNKKLVVVGSDTVFYESASALTELTAARDGIDCTNLLQITPAYQKVFIANETNLKVADFGNVKITTANLGSNPPDKGTLLTGGTSGAKMVVDYITTLSSACVLYGQRITAATFTAETVTGTDDDGNAISFTGTAEVARPHWYDWTVYGGDSSYGAMPNFASLICLYRGRVVISGNKEYSFQWYMARQNHPFDFNYAKNDAQTAVAGSNADAGELGDIVTALIPFKDDYLVFGCGSQIWYMAGDPAAGGSLNELDLTTGIYGPQAWCFDNAENLYFWGTNGVYKTTIPGVPINISRAHLPNLVKDEAVDSSTHRITLEYDPRRNGILIAITKFSDNTHSNYFYDLLTQGFFPESSHANCAVYSQLFYQGDAPDYRRLLVGCSDGYIRYYDEDTKSDVLADDTANAINAYCTWGPLKLAQNDDYYGLLTSLEVITAGGASGGSQSDSSDVSFNLFVADTAEEILEKLSANTDYRVTGVITAPGRPKGSKIKRRLRGMFLGIRLWNSTAAQTWAVNKIIGTIKKSGRFR</sequence>
<dbReference type="AlphaFoldDB" id="A0A0F9UKY6"/>
<name>A0A0F9UKY6_9ZZZZ</name>
<dbReference type="EMBL" id="LAZR01000936">
    <property type="protein sequence ID" value="KKN54243.1"/>
    <property type="molecule type" value="Genomic_DNA"/>
</dbReference>